<organism evidence="1 2">
    <name type="scientific">Hevea brasiliensis</name>
    <name type="common">Para rubber tree</name>
    <name type="synonym">Siphonia brasiliensis</name>
    <dbReference type="NCBI Taxonomy" id="3981"/>
    <lineage>
        <taxon>Eukaryota</taxon>
        <taxon>Viridiplantae</taxon>
        <taxon>Streptophyta</taxon>
        <taxon>Embryophyta</taxon>
        <taxon>Tracheophyta</taxon>
        <taxon>Spermatophyta</taxon>
        <taxon>Magnoliopsida</taxon>
        <taxon>eudicotyledons</taxon>
        <taxon>Gunneridae</taxon>
        <taxon>Pentapetalae</taxon>
        <taxon>rosids</taxon>
        <taxon>fabids</taxon>
        <taxon>Malpighiales</taxon>
        <taxon>Euphorbiaceae</taxon>
        <taxon>Crotonoideae</taxon>
        <taxon>Micrandreae</taxon>
        <taxon>Hevea</taxon>
    </lineage>
</organism>
<dbReference type="AlphaFoldDB" id="A0A6A6NEH0"/>
<protein>
    <submittedName>
        <fullName evidence="1">Uncharacterized protein</fullName>
    </submittedName>
</protein>
<sequence>MSVKKTLPLNNTTTAVVKANNDPVTAKRRRFGRCFSAMQIHIQPGKSLKDLDSNKFKAEIKRWAKAVVAYARQVSDRFGAPEEVVIHLGTLVIRHRALARNSLFLYIFNPNSVVFGLINEKGKVKSGSFRLNLIQRKETP</sequence>
<comment type="caution">
    <text evidence="1">The sequence shown here is derived from an EMBL/GenBank/DDBJ whole genome shotgun (WGS) entry which is preliminary data.</text>
</comment>
<dbReference type="PANTHER" id="PTHR36484:SF2">
    <property type="entry name" value="OS01G0558700 PROTEIN"/>
    <property type="match status" value="1"/>
</dbReference>
<reference evidence="1 2" key="1">
    <citation type="journal article" date="2020" name="Mol. Plant">
        <title>The Chromosome-Based Rubber Tree Genome Provides New Insights into Spurge Genome Evolution and Rubber Biosynthesis.</title>
        <authorList>
            <person name="Liu J."/>
            <person name="Shi C."/>
            <person name="Shi C.C."/>
            <person name="Li W."/>
            <person name="Zhang Q.J."/>
            <person name="Zhang Y."/>
            <person name="Li K."/>
            <person name="Lu H.F."/>
            <person name="Shi C."/>
            <person name="Zhu S.T."/>
            <person name="Xiao Z.Y."/>
            <person name="Nan H."/>
            <person name="Yue Y."/>
            <person name="Zhu X.G."/>
            <person name="Wu Y."/>
            <person name="Hong X.N."/>
            <person name="Fan G.Y."/>
            <person name="Tong Y."/>
            <person name="Zhang D."/>
            <person name="Mao C.L."/>
            <person name="Liu Y.L."/>
            <person name="Hao S.J."/>
            <person name="Liu W.Q."/>
            <person name="Lv M.Q."/>
            <person name="Zhang H.B."/>
            <person name="Liu Y."/>
            <person name="Hu-Tang G.R."/>
            <person name="Wang J.P."/>
            <person name="Wang J.H."/>
            <person name="Sun Y.H."/>
            <person name="Ni S.B."/>
            <person name="Chen W.B."/>
            <person name="Zhang X.C."/>
            <person name="Jiao Y.N."/>
            <person name="Eichler E.E."/>
            <person name="Li G.H."/>
            <person name="Liu X."/>
            <person name="Gao L.Z."/>
        </authorList>
    </citation>
    <scope>NUCLEOTIDE SEQUENCE [LARGE SCALE GENOMIC DNA]</scope>
    <source>
        <strain evidence="2">cv. GT1</strain>
        <tissue evidence="1">Leaf</tissue>
    </source>
</reference>
<name>A0A6A6NEH0_HEVBR</name>
<dbReference type="Proteomes" id="UP000467840">
    <property type="component" value="Chromosome 11"/>
</dbReference>
<keyword evidence="2" id="KW-1185">Reference proteome</keyword>
<evidence type="ECO:0000313" key="1">
    <source>
        <dbReference type="EMBL" id="KAF2323534.1"/>
    </source>
</evidence>
<proteinExistence type="predicted"/>
<dbReference type="EMBL" id="JAAGAX010000002">
    <property type="protein sequence ID" value="KAF2323534.1"/>
    <property type="molecule type" value="Genomic_DNA"/>
</dbReference>
<accession>A0A6A6NEH0</accession>
<dbReference type="PANTHER" id="PTHR36484">
    <property type="entry name" value="OS01G0558700 PROTEIN"/>
    <property type="match status" value="1"/>
</dbReference>
<gene>
    <name evidence="1" type="ORF">GH714_035950</name>
</gene>
<evidence type="ECO:0000313" key="2">
    <source>
        <dbReference type="Proteomes" id="UP000467840"/>
    </source>
</evidence>